<gene>
    <name evidence="2" type="ORF">SADO_06502</name>
</gene>
<protein>
    <recommendedName>
        <fullName evidence="4">TIGR02001 family outer membrane protein</fullName>
    </recommendedName>
</protein>
<proteinExistence type="predicted"/>
<comment type="caution">
    <text evidence="2">The sequence shown here is derived from an EMBL/GenBank/DDBJ whole genome shotgun (WGS) entry which is preliminary data.</text>
</comment>
<keyword evidence="1" id="KW-0732">Signal</keyword>
<sequence>MKKQLLIASTAAVMTMASVGAIAAEASANVAFTTDYRFRGISQTDRDFALQGGFDYAWDSGVYIGTWASNVDGFSSNPIDGDGGAQAELDFYAGYGFDITDTLSFDFNTLYFYYPGASTAGNQPEIDYWEFTPGISYSGETLSAGLSVSYSDDFFGESGDAFYYNGTVDVPLTDYLALGLHAGYQTIDDNEAFGTPDYADWSISLGTSMFGLDWSVAYVDTDLSYDECFGGDNLCGATAVGTVAKSF</sequence>
<evidence type="ECO:0000313" key="2">
    <source>
        <dbReference type="EMBL" id="MES1928883.1"/>
    </source>
</evidence>
<feature type="signal peptide" evidence="1">
    <location>
        <begin position="1"/>
        <end position="23"/>
    </location>
</feature>
<evidence type="ECO:0000256" key="1">
    <source>
        <dbReference type="SAM" id="SignalP"/>
    </source>
</evidence>
<dbReference type="Proteomes" id="UP001460888">
    <property type="component" value="Unassembled WGS sequence"/>
</dbReference>
<evidence type="ECO:0008006" key="4">
    <source>
        <dbReference type="Google" id="ProtNLM"/>
    </source>
</evidence>
<accession>A0ABV2B0J0</accession>
<evidence type="ECO:0000313" key="3">
    <source>
        <dbReference type="Proteomes" id="UP001460888"/>
    </source>
</evidence>
<dbReference type="EMBL" id="APND01000002">
    <property type="protein sequence ID" value="MES1928883.1"/>
    <property type="molecule type" value="Genomic_DNA"/>
</dbReference>
<dbReference type="Pfam" id="PF09694">
    <property type="entry name" value="Gcw_chp"/>
    <property type="match status" value="1"/>
</dbReference>
<dbReference type="NCBIfam" id="TIGR02001">
    <property type="entry name" value="gcw_chp"/>
    <property type="match status" value="1"/>
</dbReference>
<keyword evidence="3" id="KW-1185">Reference proteome</keyword>
<organism evidence="2 3">
    <name type="scientific">Salinisphaera dokdonensis CL-ES53</name>
    <dbReference type="NCBI Taxonomy" id="1304272"/>
    <lineage>
        <taxon>Bacteria</taxon>
        <taxon>Pseudomonadati</taxon>
        <taxon>Pseudomonadota</taxon>
        <taxon>Gammaproteobacteria</taxon>
        <taxon>Salinisphaerales</taxon>
        <taxon>Salinisphaeraceae</taxon>
        <taxon>Salinisphaera</taxon>
    </lineage>
</organism>
<name>A0ABV2B0J0_9GAMM</name>
<feature type="chain" id="PRO_5047458117" description="TIGR02001 family outer membrane protein" evidence="1">
    <location>
        <begin position="24"/>
        <end position="247"/>
    </location>
</feature>
<reference evidence="2 3" key="1">
    <citation type="submission" date="2013-03" db="EMBL/GenBank/DDBJ databases">
        <title>Salinisphaera dokdonensis CL-ES53 Genome Sequencing.</title>
        <authorList>
            <person name="Li C."/>
            <person name="Lai Q."/>
            <person name="Shao Z."/>
        </authorList>
    </citation>
    <scope>NUCLEOTIDE SEQUENCE [LARGE SCALE GENOMIC DNA]</scope>
    <source>
        <strain evidence="2 3">CL-ES53</strain>
    </source>
</reference>
<dbReference type="InterPro" id="IPR010239">
    <property type="entry name" value="CHP02001"/>
</dbReference>
<dbReference type="RefSeq" id="WP_353110281.1">
    <property type="nucleotide sequence ID" value="NZ_APND01000002.1"/>
</dbReference>